<dbReference type="FunFam" id="3.40.50.720:FF:000094">
    <property type="entry name" value="Bifunctional protein FolD"/>
    <property type="match status" value="1"/>
</dbReference>
<sequence length="290" mass="31508">MSDNKTLILKSAPIVKKSLEELSARSKALIDSGITPCMKVILVGDNPASIIYTRNKKRFMEKFGAECEIIKLDKDLTEKEFLARVDQISGDEKTHGCFVQLPLPKHLSHIDVGELIPPHKDVDGFNKANIISLYKGETGEGSLIPCTPKGIVTLCDYYGIELSSKNIVVIGRSLIVGKPLSMLLSNHNATITLCHSKTKNLEAHTKAADIIITAIGVPKFLKREHLSDSKEQYIIDVGINQNEDGTLCGDVDFKNVSDHVAGLTPVPGGIGPMTILSLAQNLLQAAEKSL</sequence>
<keyword evidence="10 11" id="KW-0511">Multifunctional enzyme</keyword>
<dbReference type="UniPathway" id="UPA00193"/>
<reference evidence="15" key="1">
    <citation type="journal article" date="2013" name="ISME J.">
        <title>A small predatory core genome in the divergent marine Bacteriovorax marinus SJ and the terrestrial Bdellovibrio bacteriovorus.</title>
        <authorList>
            <person name="Crossman L.C."/>
            <person name="Chen H."/>
            <person name="Cerdeno-Tarraga A.M."/>
            <person name="Brooks K."/>
            <person name="Quail M.A."/>
            <person name="Pineiro S.A."/>
            <person name="Hobley L."/>
            <person name="Sockett R.E."/>
            <person name="Bentley S.D."/>
            <person name="Parkhill J."/>
            <person name="Williams H.N."/>
            <person name="Stine O.C."/>
        </authorList>
    </citation>
    <scope>NUCLEOTIDE SEQUENCE [LARGE SCALE GENOMIC DNA]</scope>
    <source>
        <strain evidence="15">ATCC BAA-682 / DSM 15412 / SJ</strain>
    </source>
</reference>
<comment type="caution">
    <text evidence="11">Lacks conserved residue(s) required for the propagation of feature annotation.</text>
</comment>
<name>E1X116_HALMS</name>
<keyword evidence="2 11" id="KW-0554">One-carbon metabolism</keyword>
<evidence type="ECO:0000256" key="2">
    <source>
        <dbReference type="ARBA" id="ARBA00022563"/>
    </source>
</evidence>
<comment type="catalytic activity">
    <reaction evidence="11">
        <text>(6R)-5,10-methylene-5,6,7,8-tetrahydrofolate + NADP(+) = (6R)-5,10-methenyltetrahydrofolate + NADPH</text>
        <dbReference type="Rhea" id="RHEA:22812"/>
        <dbReference type="ChEBI" id="CHEBI:15636"/>
        <dbReference type="ChEBI" id="CHEBI:57455"/>
        <dbReference type="ChEBI" id="CHEBI:57783"/>
        <dbReference type="ChEBI" id="CHEBI:58349"/>
        <dbReference type="EC" id="1.5.1.5"/>
    </reaction>
</comment>
<proteinExistence type="inferred from homology"/>
<keyword evidence="8 11" id="KW-0368">Histidine biosynthesis</keyword>
<dbReference type="InterPro" id="IPR020867">
    <property type="entry name" value="THF_DH/CycHdrlase_CS"/>
</dbReference>
<evidence type="ECO:0000256" key="9">
    <source>
        <dbReference type="ARBA" id="ARBA00023167"/>
    </source>
</evidence>
<feature type="binding site" evidence="11">
    <location>
        <position position="239"/>
    </location>
    <ligand>
        <name>NADP(+)</name>
        <dbReference type="ChEBI" id="CHEBI:58349"/>
    </ligand>
</feature>
<dbReference type="SUPFAM" id="SSF51735">
    <property type="entry name" value="NAD(P)-binding Rossmann-fold domains"/>
    <property type="match status" value="1"/>
</dbReference>
<keyword evidence="3 11" id="KW-0028">Amino-acid biosynthesis</keyword>
<dbReference type="GO" id="GO:0000105">
    <property type="term" value="P:L-histidine biosynthetic process"/>
    <property type="evidence" value="ECO:0007669"/>
    <property type="project" value="UniProtKB-KW"/>
</dbReference>
<dbReference type="KEGG" id="bmx:BMS_3343"/>
<feature type="binding site" evidence="11">
    <location>
        <begin position="171"/>
        <end position="173"/>
    </location>
    <ligand>
        <name>NADP(+)</name>
        <dbReference type="ChEBI" id="CHEBI:58349"/>
    </ligand>
</feature>
<evidence type="ECO:0000256" key="11">
    <source>
        <dbReference type="HAMAP-Rule" id="MF_01576"/>
    </source>
</evidence>
<dbReference type="OrthoDB" id="5289895at2"/>
<dbReference type="HOGENOM" id="CLU_034045_2_1_7"/>
<dbReference type="GO" id="GO:0035999">
    <property type="term" value="P:tetrahydrofolate interconversion"/>
    <property type="evidence" value="ECO:0007669"/>
    <property type="project" value="UniProtKB-UniRule"/>
</dbReference>
<comment type="pathway">
    <text evidence="1 11">One-carbon metabolism; tetrahydrofolate interconversion.</text>
</comment>
<dbReference type="InterPro" id="IPR036291">
    <property type="entry name" value="NAD(P)-bd_dom_sf"/>
</dbReference>
<keyword evidence="4 11" id="KW-0658">Purine biosynthesis</keyword>
<evidence type="ECO:0000256" key="5">
    <source>
        <dbReference type="ARBA" id="ARBA00022801"/>
    </source>
</evidence>
<gene>
    <name evidence="11 14" type="primary">folD</name>
    <name evidence="14" type="ordered locus">BMS_3343</name>
</gene>
<dbReference type="eggNOG" id="COG0190">
    <property type="taxonomic scope" value="Bacteria"/>
</dbReference>
<dbReference type="InterPro" id="IPR020630">
    <property type="entry name" value="THF_DH/CycHdrlase_cat_dom"/>
</dbReference>
<dbReference type="Gene3D" id="3.40.50.720">
    <property type="entry name" value="NAD(P)-binding Rossmann-like Domain"/>
    <property type="match status" value="1"/>
</dbReference>
<comment type="subunit">
    <text evidence="11">Homodimer.</text>
</comment>
<keyword evidence="6 11" id="KW-0521">NADP</keyword>
<dbReference type="SUPFAM" id="SSF53223">
    <property type="entry name" value="Aminoacid dehydrogenase-like, N-terminal domain"/>
    <property type="match status" value="1"/>
</dbReference>
<evidence type="ECO:0000313" key="15">
    <source>
        <dbReference type="Proteomes" id="UP000008963"/>
    </source>
</evidence>
<dbReference type="AlphaFoldDB" id="E1X116"/>
<evidence type="ECO:0000259" key="12">
    <source>
        <dbReference type="Pfam" id="PF00763"/>
    </source>
</evidence>
<evidence type="ECO:0000259" key="13">
    <source>
        <dbReference type="Pfam" id="PF02882"/>
    </source>
</evidence>
<keyword evidence="7 11" id="KW-0560">Oxidoreductase</keyword>
<dbReference type="CDD" id="cd01080">
    <property type="entry name" value="NAD_bind_m-THF_DH_Cyclohyd"/>
    <property type="match status" value="1"/>
</dbReference>
<feature type="domain" description="Tetrahydrofolate dehydrogenase/cyclohydrolase NAD(P)-binding" evidence="13">
    <location>
        <begin position="145"/>
        <end position="289"/>
    </location>
</feature>
<dbReference type="EC" id="3.5.4.9" evidence="11"/>
<dbReference type="InterPro" id="IPR000672">
    <property type="entry name" value="THF_DH/CycHdrlase"/>
</dbReference>
<dbReference type="EC" id="1.5.1.5" evidence="11"/>
<keyword evidence="9 11" id="KW-0486">Methionine biosynthesis</keyword>
<dbReference type="Proteomes" id="UP000008963">
    <property type="component" value="Chromosome"/>
</dbReference>
<dbReference type="GO" id="GO:0006164">
    <property type="term" value="P:purine nucleotide biosynthetic process"/>
    <property type="evidence" value="ECO:0007669"/>
    <property type="project" value="UniProtKB-KW"/>
</dbReference>
<dbReference type="GO" id="GO:0009086">
    <property type="term" value="P:methionine biosynthetic process"/>
    <property type="evidence" value="ECO:0007669"/>
    <property type="project" value="UniProtKB-KW"/>
</dbReference>
<evidence type="ECO:0000256" key="6">
    <source>
        <dbReference type="ARBA" id="ARBA00022857"/>
    </source>
</evidence>
<dbReference type="PRINTS" id="PR00085">
    <property type="entry name" value="THFDHDRGNASE"/>
</dbReference>
<organism evidence="14 15">
    <name type="scientific">Halobacteriovorax marinus (strain ATCC BAA-682 / DSM 15412 / SJ)</name>
    <name type="common">Bacteriovorax marinus</name>
    <dbReference type="NCBI Taxonomy" id="862908"/>
    <lineage>
        <taxon>Bacteria</taxon>
        <taxon>Pseudomonadati</taxon>
        <taxon>Bdellovibrionota</taxon>
        <taxon>Bacteriovoracia</taxon>
        <taxon>Bacteriovoracales</taxon>
        <taxon>Halobacteriovoraceae</taxon>
        <taxon>Halobacteriovorax</taxon>
    </lineage>
</organism>
<dbReference type="STRING" id="862908.BMS_3343"/>
<dbReference type="PANTHER" id="PTHR48099">
    <property type="entry name" value="C-1-TETRAHYDROFOLATE SYNTHASE, CYTOPLASMIC-RELATED"/>
    <property type="match status" value="1"/>
</dbReference>
<dbReference type="GO" id="GO:0005829">
    <property type="term" value="C:cytosol"/>
    <property type="evidence" value="ECO:0007669"/>
    <property type="project" value="TreeGrafter"/>
</dbReference>
<dbReference type="InterPro" id="IPR046346">
    <property type="entry name" value="Aminoacid_DH-like_N_sf"/>
</dbReference>
<dbReference type="PROSITE" id="PS00767">
    <property type="entry name" value="THF_DHG_CYH_2"/>
    <property type="match status" value="1"/>
</dbReference>
<dbReference type="GO" id="GO:0004488">
    <property type="term" value="F:methylenetetrahydrofolate dehydrogenase (NADP+) activity"/>
    <property type="evidence" value="ECO:0007669"/>
    <property type="project" value="UniProtKB-UniRule"/>
</dbReference>
<dbReference type="PATRIC" id="fig|862908.3.peg.3196"/>
<dbReference type="InterPro" id="IPR020631">
    <property type="entry name" value="THF_DH/CycHdrlase_NAD-bd_dom"/>
</dbReference>
<dbReference type="GO" id="GO:0004477">
    <property type="term" value="F:methenyltetrahydrofolate cyclohydrolase activity"/>
    <property type="evidence" value="ECO:0007669"/>
    <property type="project" value="UniProtKB-UniRule"/>
</dbReference>
<dbReference type="Pfam" id="PF02882">
    <property type="entry name" value="THF_DHG_CYH_C"/>
    <property type="match status" value="1"/>
</dbReference>
<evidence type="ECO:0000256" key="3">
    <source>
        <dbReference type="ARBA" id="ARBA00022605"/>
    </source>
</evidence>
<accession>E1X116</accession>
<comment type="catalytic activity">
    <reaction evidence="11">
        <text>(6R)-5,10-methenyltetrahydrofolate + H2O = (6R)-10-formyltetrahydrofolate + H(+)</text>
        <dbReference type="Rhea" id="RHEA:23700"/>
        <dbReference type="ChEBI" id="CHEBI:15377"/>
        <dbReference type="ChEBI" id="CHEBI:15378"/>
        <dbReference type="ChEBI" id="CHEBI:57455"/>
        <dbReference type="ChEBI" id="CHEBI:195366"/>
        <dbReference type="EC" id="3.5.4.9"/>
    </reaction>
</comment>
<dbReference type="Pfam" id="PF00763">
    <property type="entry name" value="THF_DHG_CYH"/>
    <property type="match status" value="1"/>
</dbReference>
<evidence type="ECO:0000256" key="4">
    <source>
        <dbReference type="ARBA" id="ARBA00022755"/>
    </source>
</evidence>
<evidence type="ECO:0000256" key="1">
    <source>
        <dbReference type="ARBA" id="ARBA00004777"/>
    </source>
</evidence>
<dbReference type="EMBL" id="FQ312005">
    <property type="protein sequence ID" value="CBW28086.1"/>
    <property type="molecule type" value="Genomic_DNA"/>
</dbReference>
<dbReference type="HAMAP" id="MF_01576">
    <property type="entry name" value="THF_DHG_CYH"/>
    <property type="match status" value="1"/>
</dbReference>
<keyword evidence="5 11" id="KW-0378">Hydrolase</keyword>
<evidence type="ECO:0000313" key="14">
    <source>
        <dbReference type="EMBL" id="CBW28086.1"/>
    </source>
</evidence>
<keyword evidence="15" id="KW-1185">Reference proteome</keyword>
<dbReference type="RefSeq" id="WP_014245855.1">
    <property type="nucleotide sequence ID" value="NC_016620.1"/>
</dbReference>
<comment type="function">
    <text evidence="11">Catalyzes the oxidation of 5,10-methylenetetrahydrofolate to 5,10-methenyltetrahydrofolate and then the hydrolysis of 5,10-methenyltetrahydrofolate to 10-formyltetrahydrofolate.</text>
</comment>
<evidence type="ECO:0000256" key="10">
    <source>
        <dbReference type="ARBA" id="ARBA00023268"/>
    </source>
</evidence>
<dbReference type="PANTHER" id="PTHR48099:SF5">
    <property type="entry name" value="C-1-TETRAHYDROFOLATE SYNTHASE, CYTOPLASMIC"/>
    <property type="match status" value="1"/>
</dbReference>
<protein>
    <recommendedName>
        <fullName evidence="11">Bifunctional protein FolD</fullName>
    </recommendedName>
    <domain>
        <recommendedName>
            <fullName evidence="11">Methylenetetrahydrofolate dehydrogenase</fullName>
            <ecNumber evidence="11">1.5.1.5</ecNumber>
        </recommendedName>
    </domain>
    <domain>
        <recommendedName>
            <fullName evidence="11">Methenyltetrahydrofolate cyclohydrolase</fullName>
            <ecNumber evidence="11">3.5.4.9</ecNumber>
        </recommendedName>
    </domain>
</protein>
<evidence type="ECO:0000256" key="8">
    <source>
        <dbReference type="ARBA" id="ARBA00023102"/>
    </source>
</evidence>
<dbReference type="Gene3D" id="3.40.50.10860">
    <property type="entry name" value="Leucine Dehydrogenase, chain A, domain 1"/>
    <property type="match status" value="1"/>
</dbReference>
<comment type="similarity">
    <text evidence="11">Belongs to the tetrahydrofolate dehydrogenase/cyclohydrolase family.</text>
</comment>
<evidence type="ECO:0000256" key="7">
    <source>
        <dbReference type="ARBA" id="ARBA00023002"/>
    </source>
</evidence>
<feature type="domain" description="Tetrahydrofolate dehydrogenase/cyclohydrolase catalytic" evidence="12">
    <location>
        <begin position="11"/>
        <end position="123"/>
    </location>
</feature>